<dbReference type="PANTHER" id="PTHR45348:SF2">
    <property type="entry name" value="ZINC-TYPE ALCOHOL DEHYDROGENASE-LIKE PROTEIN C2E1P3.01"/>
    <property type="match status" value="1"/>
</dbReference>
<dbReference type="Proteomes" id="UP000325433">
    <property type="component" value="Unassembled WGS sequence"/>
</dbReference>
<dbReference type="SUPFAM" id="SSF50129">
    <property type="entry name" value="GroES-like"/>
    <property type="match status" value="1"/>
</dbReference>
<keyword evidence="4" id="KW-0560">Oxidoreductase</keyword>
<keyword evidence="2" id="KW-0547">Nucleotide-binding</keyword>
<evidence type="ECO:0000313" key="6">
    <source>
        <dbReference type="EMBL" id="KAE8312083.1"/>
    </source>
</evidence>
<sequence>MATTQRAVVVDSPGVAALVHDRAIPKLRDDYMLVKTVAVAVNPTDWKHIDNWVLESGPLVGCDYAGIVEEVGPKVTKEFKKGDRVCGMAHGCNVSQHEDGTFAEHIVVKGDVQMKIPENLSFEDAATLGVGLITVGQGLYRSLGLSLPTEPSGNGEFVLIYGGSTATGALGIQFAKASGYRVITTCSPHNFDMVRSLGADAVFDYRDPDCGEKIRDYTNDRLAIAWDTISLPVSAEVCAAALTTGPNAKYSCLLQVEFPRADIKPTVTLAYTAFNEEFRIMNRVVPVVPGDFDFTKSFIEICRKLLATGKVKVHSPRVNKGLEGVLDGLELLRKDKISGEKLVYVV</sequence>
<dbReference type="InterPro" id="IPR036291">
    <property type="entry name" value="NAD(P)-bd_dom_sf"/>
</dbReference>
<name>A0A5N6VU59_9EURO</name>
<dbReference type="Pfam" id="PF08240">
    <property type="entry name" value="ADH_N"/>
    <property type="match status" value="1"/>
</dbReference>
<dbReference type="CDD" id="cd08249">
    <property type="entry name" value="enoyl_reductase_like"/>
    <property type="match status" value="1"/>
</dbReference>
<keyword evidence="7" id="KW-1185">Reference proteome</keyword>
<dbReference type="SUPFAM" id="SSF51735">
    <property type="entry name" value="NAD(P)-binding Rossmann-fold domains"/>
    <property type="match status" value="1"/>
</dbReference>
<dbReference type="InterPro" id="IPR047122">
    <property type="entry name" value="Trans-enoyl_RdTase-like"/>
</dbReference>
<evidence type="ECO:0000256" key="3">
    <source>
        <dbReference type="ARBA" id="ARBA00022857"/>
    </source>
</evidence>
<evidence type="ECO:0000256" key="4">
    <source>
        <dbReference type="ARBA" id="ARBA00023002"/>
    </source>
</evidence>
<dbReference type="InterPro" id="IPR013154">
    <property type="entry name" value="ADH-like_N"/>
</dbReference>
<proteinExistence type="inferred from homology"/>
<evidence type="ECO:0000256" key="1">
    <source>
        <dbReference type="ARBA" id="ARBA00008072"/>
    </source>
</evidence>
<reference evidence="7" key="1">
    <citation type="submission" date="2019-04" db="EMBL/GenBank/DDBJ databases">
        <title>Friends and foes A comparative genomics studyof 23 Aspergillus species from section Flavi.</title>
        <authorList>
            <consortium name="DOE Joint Genome Institute"/>
            <person name="Kjaerbolling I."/>
            <person name="Vesth T."/>
            <person name="Frisvad J.C."/>
            <person name="Nybo J.L."/>
            <person name="Theobald S."/>
            <person name="Kildgaard S."/>
            <person name="Isbrandt T."/>
            <person name="Kuo A."/>
            <person name="Sato A."/>
            <person name="Lyhne E.K."/>
            <person name="Kogle M.E."/>
            <person name="Wiebenga A."/>
            <person name="Kun R.S."/>
            <person name="Lubbers R.J."/>
            <person name="Makela M.R."/>
            <person name="Barry K."/>
            <person name="Chovatia M."/>
            <person name="Clum A."/>
            <person name="Daum C."/>
            <person name="Haridas S."/>
            <person name="He G."/>
            <person name="LaButti K."/>
            <person name="Lipzen A."/>
            <person name="Mondo S."/>
            <person name="Riley R."/>
            <person name="Salamov A."/>
            <person name="Simmons B.A."/>
            <person name="Magnuson J.K."/>
            <person name="Henrissat B."/>
            <person name="Mortensen U.H."/>
            <person name="Larsen T.O."/>
            <person name="Devries R.P."/>
            <person name="Grigoriev I.V."/>
            <person name="Machida M."/>
            <person name="Baker S.E."/>
            <person name="Andersen M.R."/>
        </authorList>
    </citation>
    <scope>NUCLEOTIDE SEQUENCE [LARGE SCALE GENOMIC DNA]</scope>
    <source>
        <strain evidence="7">CBS 130015</strain>
    </source>
</reference>
<protein>
    <submittedName>
        <fullName evidence="6">Chaperonin 10-like protein</fullName>
    </submittedName>
</protein>
<dbReference type="InterPro" id="IPR013149">
    <property type="entry name" value="ADH-like_C"/>
</dbReference>
<evidence type="ECO:0000313" key="7">
    <source>
        <dbReference type="Proteomes" id="UP000325433"/>
    </source>
</evidence>
<dbReference type="Gene3D" id="3.90.180.10">
    <property type="entry name" value="Medium-chain alcohol dehydrogenases, catalytic domain"/>
    <property type="match status" value="1"/>
</dbReference>
<dbReference type="PANTHER" id="PTHR45348">
    <property type="entry name" value="HYPOTHETICAL OXIDOREDUCTASE (EUROFUNG)"/>
    <property type="match status" value="1"/>
</dbReference>
<accession>A0A5N6VU59</accession>
<comment type="similarity">
    <text evidence="1">Belongs to the zinc-containing alcohol dehydrogenase family.</text>
</comment>
<dbReference type="InterPro" id="IPR011032">
    <property type="entry name" value="GroES-like_sf"/>
</dbReference>
<dbReference type="AlphaFoldDB" id="A0A5N6VU59"/>
<evidence type="ECO:0000256" key="2">
    <source>
        <dbReference type="ARBA" id="ARBA00022741"/>
    </source>
</evidence>
<dbReference type="EMBL" id="ML738336">
    <property type="protein sequence ID" value="KAE8312083.1"/>
    <property type="molecule type" value="Genomic_DNA"/>
</dbReference>
<gene>
    <name evidence="6" type="ORF">BDV41DRAFT_539745</name>
</gene>
<dbReference type="SMART" id="SM00829">
    <property type="entry name" value="PKS_ER"/>
    <property type="match status" value="1"/>
</dbReference>
<dbReference type="GO" id="GO:0000166">
    <property type="term" value="F:nucleotide binding"/>
    <property type="evidence" value="ECO:0007669"/>
    <property type="project" value="UniProtKB-KW"/>
</dbReference>
<dbReference type="InterPro" id="IPR020843">
    <property type="entry name" value="ER"/>
</dbReference>
<feature type="domain" description="Enoyl reductase (ER)" evidence="5">
    <location>
        <begin position="14"/>
        <end position="343"/>
    </location>
</feature>
<keyword evidence="3" id="KW-0521">NADP</keyword>
<dbReference type="Gene3D" id="3.40.50.720">
    <property type="entry name" value="NAD(P)-binding Rossmann-like Domain"/>
    <property type="match status" value="1"/>
</dbReference>
<organism evidence="6 7">
    <name type="scientific">Aspergillus transmontanensis</name>
    <dbReference type="NCBI Taxonomy" id="1034304"/>
    <lineage>
        <taxon>Eukaryota</taxon>
        <taxon>Fungi</taxon>
        <taxon>Dikarya</taxon>
        <taxon>Ascomycota</taxon>
        <taxon>Pezizomycotina</taxon>
        <taxon>Eurotiomycetes</taxon>
        <taxon>Eurotiomycetidae</taxon>
        <taxon>Eurotiales</taxon>
        <taxon>Aspergillaceae</taxon>
        <taxon>Aspergillus</taxon>
        <taxon>Aspergillus subgen. Circumdati</taxon>
    </lineage>
</organism>
<dbReference type="Pfam" id="PF00107">
    <property type="entry name" value="ADH_zinc_N"/>
    <property type="match status" value="1"/>
</dbReference>
<dbReference type="GO" id="GO:0016651">
    <property type="term" value="F:oxidoreductase activity, acting on NAD(P)H"/>
    <property type="evidence" value="ECO:0007669"/>
    <property type="project" value="InterPro"/>
</dbReference>
<evidence type="ECO:0000259" key="5">
    <source>
        <dbReference type="SMART" id="SM00829"/>
    </source>
</evidence>